<dbReference type="PROSITE" id="PS01230">
    <property type="entry name" value="TRMA_1"/>
    <property type="match status" value="1"/>
</dbReference>
<evidence type="ECO:0000256" key="2">
    <source>
        <dbReference type="ARBA" id="ARBA00022679"/>
    </source>
</evidence>
<name>A0A318RTU3_WILLI</name>
<feature type="binding site" evidence="4">
    <location>
        <position position="280"/>
    </location>
    <ligand>
        <name>S-adenosyl-L-methionine</name>
        <dbReference type="ChEBI" id="CHEBI:59789"/>
    </ligand>
</feature>
<dbReference type="InterPro" id="IPR010280">
    <property type="entry name" value="U5_MeTrfase_fam"/>
</dbReference>
<keyword evidence="9" id="KW-1185">Reference proteome</keyword>
<dbReference type="InterPro" id="IPR029063">
    <property type="entry name" value="SAM-dependent_MTases_sf"/>
</dbReference>
<dbReference type="PANTHER" id="PTHR11061:SF30">
    <property type="entry name" value="TRNA (URACIL(54)-C(5))-METHYLTRANSFERASE"/>
    <property type="match status" value="1"/>
</dbReference>
<keyword evidence="3 4" id="KW-0949">S-adenosyl-L-methionine</keyword>
<evidence type="ECO:0000256" key="5">
    <source>
        <dbReference type="PROSITE-ProRule" id="PRU10015"/>
    </source>
</evidence>
<reference evidence="8 9" key="1">
    <citation type="submission" date="2018-06" db="EMBL/GenBank/DDBJ databases">
        <title>Genomic Encyclopedia of Type Strains, Phase IV (KMG-IV): sequencing the most valuable type-strain genomes for metagenomic binning, comparative biology and taxonomic classification.</title>
        <authorList>
            <person name="Goeker M."/>
        </authorList>
    </citation>
    <scope>NUCLEOTIDE SEQUENCE [LARGE SCALE GENOMIC DNA]</scope>
    <source>
        <strain evidence="8 9">DSM 45521</strain>
    </source>
</reference>
<protein>
    <submittedName>
        <fullName evidence="8">tRNA/tmRNA/rRNA uracil-C5-methylase (TrmA/RlmC/RlmD family)</fullName>
    </submittedName>
</protein>
<dbReference type="InterPro" id="IPR012340">
    <property type="entry name" value="NA-bd_OB-fold"/>
</dbReference>
<sequence>MSQTPEARKRTSENSWLGDEFELATERLGHGGVCVGRHDGRVVFVRHALPGERLRVRVSEDRGKGFVRAEIVEIVEASDHRIVAACPAGAPDGGAGCCDLSHTTGSHARELKSGVLGELLSRMGGVQWEGEMLSLDPAAGAEPETGWRVRERLVVDSAGIAGMHAYQSHSVIRRLDCAQPLPGLLDGVDLLEGLEPGADLVITAGDDGVRHIASIAGLTTAGDVRRVRRSRTPSGGRRKVQRDRAQRSTARDESILEGGPTVRRVVAGRSWELPITGFWQAHRRAADGYSTAVRTMLRDAGLPRSVVVWDLYGGAGVLAGAVIDENDDARGTARVHIVEADAAAVSAAEVTFAGDHRVQVHRGNVATTLATLPAPDVVILDPPRAGAGREVVEQVVAAAPAFVVAVGCDPATFARDLGDYVRGGYEVVTLVGFDAFPLTHHMEAIALLRPSSAPATGP</sequence>
<feature type="binding site" evidence="4">
    <location>
        <position position="339"/>
    </location>
    <ligand>
        <name>S-adenosyl-L-methionine</name>
        <dbReference type="ChEBI" id="CHEBI:59789"/>
    </ligand>
</feature>
<feature type="compositionally biased region" description="Basic residues" evidence="6">
    <location>
        <begin position="226"/>
        <end position="241"/>
    </location>
</feature>
<keyword evidence="2 4" id="KW-0808">Transferase</keyword>
<feature type="compositionally biased region" description="Basic and acidic residues" evidence="6">
    <location>
        <begin position="242"/>
        <end position="254"/>
    </location>
</feature>
<evidence type="ECO:0000313" key="8">
    <source>
        <dbReference type="EMBL" id="PYE21111.1"/>
    </source>
</evidence>
<dbReference type="Proteomes" id="UP000247591">
    <property type="component" value="Unassembled WGS sequence"/>
</dbReference>
<accession>A0A318RTU3</accession>
<dbReference type="SUPFAM" id="SSF53335">
    <property type="entry name" value="S-adenosyl-L-methionine-dependent methyltransferases"/>
    <property type="match status" value="1"/>
</dbReference>
<gene>
    <name evidence="8" type="ORF">DFR67_101509</name>
</gene>
<dbReference type="InterPro" id="IPR030390">
    <property type="entry name" value="MeTrfase_TrmA_AS"/>
</dbReference>
<dbReference type="Gene3D" id="2.40.50.140">
    <property type="entry name" value="Nucleic acid-binding proteins"/>
    <property type="match status" value="1"/>
</dbReference>
<dbReference type="GO" id="GO:0070475">
    <property type="term" value="P:rRNA base methylation"/>
    <property type="evidence" value="ECO:0007669"/>
    <property type="project" value="TreeGrafter"/>
</dbReference>
<dbReference type="Pfam" id="PF01938">
    <property type="entry name" value="TRAM"/>
    <property type="match status" value="1"/>
</dbReference>
<dbReference type="InterPro" id="IPR002792">
    <property type="entry name" value="TRAM_dom"/>
</dbReference>
<evidence type="ECO:0000256" key="1">
    <source>
        <dbReference type="ARBA" id="ARBA00022603"/>
    </source>
</evidence>
<feature type="binding site" evidence="4">
    <location>
        <position position="381"/>
    </location>
    <ligand>
        <name>S-adenosyl-L-methionine</name>
        <dbReference type="ChEBI" id="CHEBI:59789"/>
    </ligand>
</feature>
<dbReference type="PROSITE" id="PS51687">
    <property type="entry name" value="SAM_MT_RNA_M5U"/>
    <property type="match status" value="1"/>
</dbReference>
<dbReference type="Pfam" id="PF05958">
    <property type="entry name" value="tRNA_U5-meth_tr"/>
    <property type="match status" value="1"/>
</dbReference>
<proteinExistence type="inferred from homology"/>
<dbReference type="PROSITE" id="PS50926">
    <property type="entry name" value="TRAM"/>
    <property type="match status" value="1"/>
</dbReference>
<dbReference type="Gene3D" id="2.40.50.1070">
    <property type="match status" value="1"/>
</dbReference>
<evidence type="ECO:0000256" key="3">
    <source>
        <dbReference type="ARBA" id="ARBA00022691"/>
    </source>
</evidence>
<evidence type="ECO:0000259" key="7">
    <source>
        <dbReference type="PROSITE" id="PS50926"/>
    </source>
</evidence>
<dbReference type="OrthoDB" id="9804590at2"/>
<keyword evidence="1 4" id="KW-0489">Methyltransferase</keyword>
<feature type="region of interest" description="Disordered" evidence="6">
    <location>
        <begin position="225"/>
        <end position="254"/>
    </location>
</feature>
<dbReference type="RefSeq" id="WP_110467782.1">
    <property type="nucleotide sequence ID" value="NZ_QJSP01000001.1"/>
</dbReference>
<comment type="caution">
    <text evidence="8">The sequence shown here is derived from an EMBL/GenBank/DDBJ whole genome shotgun (WGS) entry which is preliminary data.</text>
</comment>
<dbReference type="PANTHER" id="PTHR11061">
    <property type="entry name" value="RNA M5U METHYLTRANSFERASE"/>
    <property type="match status" value="1"/>
</dbReference>
<organism evidence="8 9">
    <name type="scientific">Williamsia limnetica</name>
    <dbReference type="NCBI Taxonomy" id="882452"/>
    <lineage>
        <taxon>Bacteria</taxon>
        <taxon>Bacillati</taxon>
        <taxon>Actinomycetota</taxon>
        <taxon>Actinomycetes</taxon>
        <taxon>Mycobacteriales</taxon>
        <taxon>Nocardiaceae</taxon>
        <taxon>Williamsia</taxon>
    </lineage>
</organism>
<evidence type="ECO:0000313" key="9">
    <source>
        <dbReference type="Proteomes" id="UP000247591"/>
    </source>
</evidence>
<feature type="binding site" evidence="4">
    <location>
        <position position="312"/>
    </location>
    <ligand>
        <name>S-adenosyl-L-methionine</name>
        <dbReference type="ChEBI" id="CHEBI:59789"/>
    </ligand>
</feature>
<evidence type="ECO:0000256" key="6">
    <source>
        <dbReference type="SAM" id="MobiDB-lite"/>
    </source>
</evidence>
<feature type="active site" description="Nucleophile" evidence="4">
    <location>
        <position position="408"/>
    </location>
</feature>
<comment type="similarity">
    <text evidence="4">Belongs to the class I-like SAM-binding methyltransferase superfamily. RNA M5U methyltransferase family.</text>
</comment>
<feature type="active site" evidence="5">
    <location>
        <position position="408"/>
    </location>
</feature>
<feature type="domain" description="TRAM" evidence="7">
    <location>
        <begin position="14"/>
        <end position="73"/>
    </location>
</feature>
<dbReference type="Gene3D" id="3.40.50.150">
    <property type="entry name" value="Vaccinia Virus protein VP39"/>
    <property type="match status" value="1"/>
</dbReference>
<dbReference type="SUPFAM" id="SSF50249">
    <property type="entry name" value="Nucleic acid-binding proteins"/>
    <property type="match status" value="1"/>
</dbReference>
<dbReference type="EMBL" id="QJSP01000001">
    <property type="protein sequence ID" value="PYE21111.1"/>
    <property type="molecule type" value="Genomic_DNA"/>
</dbReference>
<evidence type="ECO:0000256" key="4">
    <source>
        <dbReference type="PROSITE-ProRule" id="PRU01024"/>
    </source>
</evidence>
<dbReference type="GO" id="GO:0070041">
    <property type="term" value="F:rRNA (uridine-C5-)-methyltransferase activity"/>
    <property type="evidence" value="ECO:0007669"/>
    <property type="project" value="TreeGrafter"/>
</dbReference>
<dbReference type="AlphaFoldDB" id="A0A318RTU3"/>